<evidence type="ECO:0000313" key="2">
    <source>
        <dbReference type="EMBL" id="QIK40336.1"/>
    </source>
</evidence>
<dbReference type="InterPro" id="IPR004360">
    <property type="entry name" value="Glyas_Fos-R_dOase_dom"/>
</dbReference>
<accession>A0A6G7VKE3</accession>
<reference evidence="2 3" key="1">
    <citation type="submission" date="2020-03" db="EMBL/GenBank/DDBJ databases">
        <title>Complete genome sequence of Monaibacterium sp. ALG8 with diverse plasmids.</title>
        <authorList>
            <person name="Sun C."/>
        </authorList>
    </citation>
    <scope>NUCLEOTIDE SEQUENCE [LARGE SCALE GENOMIC DNA]</scope>
    <source>
        <strain evidence="2 3">ALG8</strain>
    </source>
</reference>
<dbReference type="RefSeq" id="WP_166189687.1">
    <property type="nucleotide sequence ID" value="NZ_CP049811.1"/>
</dbReference>
<dbReference type="EMBL" id="CP049811">
    <property type="protein sequence ID" value="QIK40336.1"/>
    <property type="molecule type" value="Genomic_DNA"/>
</dbReference>
<dbReference type="Proteomes" id="UP000500791">
    <property type="component" value="Chromosome"/>
</dbReference>
<dbReference type="CDD" id="cd06587">
    <property type="entry name" value="VOC"/>
    <property type="match status" value="1"/>
</dbReference>
<organism evidence="2 3">
    <name type="scientific">Pontivivens nitratireducens</name>
    <dbReference type="NCBI Taxonomy" id="2758038"/>
    <lineage>
        <taxon>Bacteria</taxon>
        <taxon>Pseudomonadati</taxon>
        <taxon>Pseudomonadota</taxon>
        <taxon>Alphaproteobacteria</taxon>
        <taxon>Rhodobacterales</taxon>
        <taxon>Paracoccaceae</taxon>
        <taxon>Pontivivens</taxon>
    </lineage>
</organism>
<dbReference type="SUPFAM" id="SSF54593">
    <property type="entry name" value="Glyoxalase/Bleomycin resistance protein/Dihydroxybiphenyl dioxygenase"/>
    <property type="match status" value="1"/>
</dbReference>
<sequence>MSEIRPERPPFQIGGLGEIAIRCRDMGAMCAFYGDVLGLEVLTQRHADLIFYRLGAGVAGHTQVLALFGGDQALAGATSTLHHIALGLTPPDQDRAIDWFERCGQPYRIEHFDWIGWRGVFTADPEGNTVELVAKLKEPHP</sequence>
<evidence type="ECO:0000259" key="1">
    <source>
        <dbReference type="PROSITE" id="PS51819"/>
    </source>
</evidence>
<dbReference type="Gene3D" id="3.10.180.10">
    <property type="entry name" value="2,3-Dihydroxybiphenyl 1,2-Dioxygenase, domain 1"/>
    <property type="match status" value="1"/>
</dbReference>
<dbReference type="AlphaFoldDB" id="A0A6G7VKE3"/>
<protein>
    <submittedName>
        <fullName evidence="2">VOC family protein</fullName>
    </submittedName>
</protein>
<proteinExistence type="predicted"/>
<evidence type="ECO:0000313" key="3">
    <source>
        <dbReference type="Proteomes" id="UP000500791"/>
    </source>
</evidence>
<gene>
    <name evidence="2" type="ORF">G8E03_05875</name>
</gene>
<feature type="domain" description="VOC" evidence="1">
    <location>
        <begin position="15"/>
        <end position="135"/>
    </location>
</feature>
<dbReference type="PROSITE" id="PS51819">
    <property type="entry name" value="VOC"/>
    <property type="match status" value="1"/>
</dbReference>
<dbReference type="Pfam" id="PF00903">
    <property type="entry name" value="Glyoxalase"/>
    <property type="match status" value="1"/>
</dbReference>
<dbReference type="InterPro" id="IPR037523">
    <property type="entry name" value="VOC_core"/>
</dbReference>
<name>A0A6G7VKE3_9RHOB</name>
<dbReference type="KEGG" id="mon:G8E03_05875"/>
<keyword evidence="3" id="KW-1185">Reference proteome</keyword>
<dbReference type="InterPro" id="IPR029068">
    <property type="entry name" value="Glyas_Bleomycin-R_OHBP_Dase"/>
</dbReference>